<dbReference type="GO" id="GO:0005846">
    <property type="term" value="C:nuclear cap binding complex"/>
    <property type="evidence" value="ECO:0007669"/>
    <property type="project" value="InterPro"/>
</dbReference>
<dbReference type="EMBL" id="CAMPGE010029142">
    <property type="protein sequence ID" value="CAI2386618.1"/>
    <property type="molecule type" value="Genomic_DNA"/>
</dbReference>
<evidence type="ECO:0000259" key="3">
    <source>
        <dbReference type="Pfam" id="PF09090"/>
    </source>
</evidence>
<dbReference type="InterPro" id="IPR016024">
    <property type="entry name" value="ARM-type_fold"/>
</dbReference>
<reference evidence="4" key="1">
    <citation type="submission" date="2023-07" db="EMBL/GenBank/DDBJ databases">
        <authorList>
            <consortium name="AG Swart"/>
            <person name="Singh M."/>
            <person name="Singh A."/>
            <person name="Seah K."/>
            <person name="Emmerich C."/>
        </authorList>
    </citation>
    <scope>NUCLEOTIDE SEQUENCE</scope>
    <source>
        <strain evidence="4">DP1</strain>
    </source>
</reference>
<dbReference type="Proteomes" id="UP001295684">
    <property type="component" value="Unassembled WGS sequence"/>
</dbReference>
<dbReference type="GO" id="GO:0006406">
    <property type="term" value="P:mRNA export from nucleus"/>
    <property type="evidence" value="ECO:0007669"/>
    <property type="project" value="InterPro"/>
</dbReference>
<accession>A0AAD2DBI9</accession>
<dbReference type="AlphaFoldDB" id="A0AAD2DBI9"/>
<dbReference type="SUPFAM" id="SSF48371">
    <property type="entry name" value="ARM repeat"/>
    <property type="match status" value="3"/>
</dbReference>
<keyword evidence="1" id="KW-0175">Coiled coil</keyword>
<dbReference type="PANTHER" id="PTHR12412:SF2">
    <property type="entry name" value="NUCLEAR CAP-BINDING PROTEIN SUBUNIT 1"/>
    <property type="match status" value="1"/>
</dbReference>
<dbReference type="InterPro" id="IPR015174">
    <property type="entry name" value="MIF4G-like_typ-2"/>
</dbReference>
<dbReference type="GO" id="GO:0005634">
    <property type="term" value="C:nucleus"/>
    <property type="evidence" value="ECO:0007669"/>
    <property type="project" value="TreeGrafter"/>
</dbReference>
<feature type="domain" description="MIF4G-like type 1" evidence="2">
    <location>
        <begin position="329"/>
        <end position="469"/>
    </location>
</feature>
<gene>
    <name evidence="4" type="ORF">ECRASSUSDP1_LOCUS28240</name>
</gene>
<keyword evidence="5" id="KW-1185">Reference proteome</keyword>
<feature type="coiled-coil region" evidence="1">
    <location>
        <begin position="628"/>
        <end position="659"/>
    </location>
</feature>
<dbReference type="PANTHER" id="PTHR12412">
    <property type="entry name" value="CAP BINDING PROTEIN"/>
    <property type="match status" value="1"/>
</dbReference>
<proteinExistence type="predicted"/>
<dbReference type="GO" id="GO:0003729">
    <property type="term" value="F:mRNA binding"/>
    <property type="evidence" value="ECO:0007669"/>
    <property type="project" value="TreeGrafter"/>
</dbReference>
<evidence type="ECO:0000259" key="2">
    <source>
        <dbReference type="Pfam" id="PF09088"/>
    </source>
</evidence>
<organism evidence="4 5">
    <name type="scientific">Euplotes crassus</name>
    <dbReference type="NCBI Taxonomy" id="5936"/>
    <lineage>
        <taxon>Eukaryota</taxon>
        <taxon>Sar</taxon>
        <taxon>Alveolata</taxon>
        <taxon>Ciliophora</taxon>
        <taxon>Intramacronucleata</taxon>
        <taxon>Spirotrichea</taxon>
        <taxon>Hypotrichia</taxon>
        <taxon>Euplotida</taxon>
        <taxon>Euplotidae</taxon>
        <taxon>Moneuplotes</taxon>
    </lineage>
</organism>
<dbReference type="GO" id="GO:0000184">
    <property type="term" value="P:nuclear-transcribed mRNA catabolic process, nonsense-mediated decay"/>
    <property type="evidence" value="ECO:0007669"/>
    <property type="project" value="TreeGrafter"/>
</dbReference>
<evidence type="ECO:0000313" key="4">
    <source>
        <dbReference type="EMBL" id="CAI2386618.1"/>
    </source>
</evidence>
<dbReference type="Gene3D" id="1.25.40.180">
    <property type="match status" value="3"/>
</dbReference>
<name>A0AAD2DBI9_EUPCR</name>
<feature type="domain" description="MIF4G-like type 2" evidence="3">
    <location>
        <begin position="486"/>
        <end position="694"/>
    </location>
</feature>
<dbReference type="GO" id="GO:0000339">
    <property type="term" value="F:RNA cap binding"/>
    <property type="evidence" value="ECO:0007669"/>
    <property type="project" value="InterPro"/>
</dbReference>
<dbReference type="InterPro" id="IPR027159">
    <property type="entry name" value="CBP80"/>
</dbReference>
<comment type="caution">
    <text evidence="4">The sequence shown here is derived from an EMBL/GenBank/DDBJ whole genome shotgun (WGS) entry which is preliminary data.</text>
</comment>
<sequence>MEDKNTTEDQKKDYDKIMMMLVRIGDEKVELLDSHIQKLTAYLCSKIEVHGSAIAYHLLTCISNIPQKAFIYAYILKNMAVEENEHTVNIVNQVFTMLNEKISLNEDVSLIIKFFGALADTGYLSVLAMDKLLKQMLEFSAKSAEQSQSNDYFLNLALIGYMFSVRVFRENAGAGNTPEIESLLETHVQKRKADLEQAGQTDKSDTMIELYWKAIKLSLDSNQVAQSLEENIYSVYLRPSPEFCQELDTKEISAIDSLSDLTIEGELPQLKLQGYFGLFSQRFINQVDIVFYAVARDLVKSVLIAFADNSYFACQRLIELKTIPLLSYLICDCIMEEILRVPEPIKRVIVFSSICVTMSKEFTVEGGSFNFGPAIGETIQLIFGAQSPEEGENIENLKKITDMNLELVDRVLEWLSFFLFQQEFNWDWNSWVFVCEQDDQNIQKVFVRNLLAKCLNLTQPQALYDSLPEGLKGLIDLDKSGTFTHINENKDNYDAQRILEDMSTRERTFDKTSFEVEVSGNDLIDIFTECFLYKTQKSLRHNKKLADKFTLFIKAEFTEESAQVVALQAIFRVWQKDEYKTVNIVNEFVNLDILKSQTVIKFCFEKIRTNPYTNNMYWKEWAILQKILKKQLAKYDCLAQKSQNKEENKQEQLEDDQKEQIKTDTKELLQCLFNSIEICVKEIQEVSTEDADETVNVPLPLETRVAILNNRKECFESIFSRYIKELS</sequence>
<evidence type="ECO:0000313" key="5">
    <source>
        <dbReference type="Proteomes" id="UP001295684"/>
    </source>
</evidence>
<dbReference type="InterPro" id="IPR015172">
    <property type="entry name" value="MIF4G-like_typ-1"/>
</dbReference>
<protein>
    <submittedName>
        <fullName evidence="4">Uncharacterized protein</fullName>
    </submittedName>
</protein>
<dbReference type="Pfam" id="PF09088">
    <property type="entry name" value="MIF4G_like"/>
    <property type="match status" value="1"/>
</dbReference>
<dbReference type="Pfam" id="PF09090">
    <property type="entry name" value="MIF4G_like_2"/>
    <property type="match status" value="1"/>
</dbReference>
<evidence type="ECO:0000256" key="1">
    <source>
        <dbReference type="SAM" id="Coils"/>
    </source>
</evidence>